<keyword evidence="3" id="KW-0949">S-adenosyl-L-methionine</keyword>
<accession>A0A381QQ20</accession>
<dbReference type="PANTHER" id="PTHR43591">
    <property type="entry name" value="METHYLTRANSFERASE"/>
    <property type="match status" value="1"/>
</dbReference>
<dbReference type="PROSITE" id="PS51608">
    <property type="entry name" value="SAM_MT_UBIE"/>
    <property type="match status" value="1"/>
</dbReference>
<evidence type="ECO:0000256" key="3">
    <source>
        <dbReference type="ARBA" id="ARBA00022691"/>
    </source>
</evidence>
<evidence type="ECO:0008006" key="5">
    <source>
        <dbReference type="Google" id="ProtNLM"/>
    </source>
</evidence>
<proteinExistence type="inferred from homology"/>
<evidence type="ECO:0000256" key="1">
    <source>
        <dbReference type="ARBA" id="ARBA00022603"/>
    </source>
</evidence>
<dbReference type="GO" id="GO:0008168">
    <property type="term" value="F:methyltransferase activity"/>
    <property type="evidence" value="ECO:0007669"/>
    <property type="project" value="UniProtKB-KW"/>
</dbReference>
<organism evidence="4">
    <name type="scientific">marine metagenome</name>
    <dbReference type="NCBI Taxonomy" id="408172"/>
    <lineage>
        <taxon>unclassified sequences</taxon>
        <taxon>metagenomes</taxon>
        <taxon>ecological metagenomes</taxon>
    </lineage>
</organism>
<name>A0A381QQ20_9ZZZZ</name>
<gene>
    <name evidence="4" type="ORF">METZ01_LOCUS32517</name>
</gene>
<reference evidence="4" key="1">
    <citation type="submission" date="2018-05" db="EMBL/GenBank/DDBJ databases">
        <authorList>
            <person name="Lanie J.A."/>
            <person name="Ng W.-L."/>
            <person name="Kazmierczak K.M."/>
            <person name="Andrzejewski T.M."/>
            <person name="Davidsen T.M."/>
            <person name="Wayne K.J."/>
            <person name="Tettelin H."/>
            <person name="Glass J.I."/>
            <person name="Rusch D."/>
            <person name="Podicherti R."/>
            <person name="Tsui H.-C.T."/>
            <person name="Winkler M.E."/>
        </authorList>
    </citation>
    <scope>NUCLEOTIDE SEQUENCE</scope>
</reference>
<dbReference type="NCBIfam" id="NF001244">
    <property type="entry name" value="PRK00216.1-5"/>
    <property type="match status" value="1"/>
</dbReference>
<evidence type="ECO:0000256" key="2">
    <source>
        <dbReference type="ARBA" id="ARBA00022679"/>
    </source>
</evidence>
<dbReference type="CDD" id="cd02440">
    <property type="entry name" value="AdoMet_MTases"/>
    <property type="match status" value="1"/>
</dbReference>
<dbReference type="AlphaFoldDB" id="A0A381QQ20"/>
<dbReference type="EMBL" id="UINC01001395">
    <property type="protein sequence ID" value="SUZ79663.1"/>
    <property type="molecule type" value="Genomic_DNA"/>
</dbReference>
<dbReference type="Gene3D" id="3.40.50.150">
    <property type="entry name" value="Vaccinia Virus protein VP39"/>
    <property type="match status" value="1"/>
</dbReference>
<keyword evidence="2" id="KW-0808">Transferase</keyword>
<dbReference type="InterPro" id="IPR029063">
    <property type="entry name" value="SAM-dependent_MTases_sf"/>
</dbReference>
<dbReference type="NCBIfam" id="TIGR01934">
    <property type="entry name" value="MenG_MenH_UbiE"/>
    <property type="match status" value="1"/>
</dbReference>
<dbReference type="InterPro" id="IPR004033">
    <property type="entry name" value="UbiE/COQ5_MeTrFase"/>
</dbReference>
<dbReference type="Pfam" id="PF01209">
    <property type="entry name" value="Ubie_methyltran"/>
    <property type="match status" value="1"/>
</dbReference>
<dbReference type="PANTHER" id="PTHR43591:SF24">
    <property type="entry name" value="2-METHOXY-6-POLYPRENYL-1,4-BENZOQUINOL METHYLASE, MITOCHONDRIAL"/>
    <property type="match status" value="1"/>
</dbReference>
<dbReference type="GO" id="GO:0032259">
    <property type="term" value="P:methylation"/>
    <property type="evidence" value="ECO:0007669"/>
    <property type="project" value="UniProtKB-KW"/>
</dbReference>
<keyword evidence="1" id="KW-0489">Methyltransferase</keyword>
<sequence length="238" mass="26956">MKPNQQLETSKKTQIQNMFNAISIEYDFLNKLITFGNDIKWRKKVYKIAQENSPKNILDVATGTGDIALELANIEGAKIIGIDISERMLDLGRKKIHKQSLSDKITLVSGDAENLSYSNNYFDVITIGFGVRNFQNLIKGLNESNRVLKENGKLIILESSVPKNPIIKFFYFIISRAYIPFLGLVFSKDKSAYNYLQKSAEKFPSGDNFVEILKDCGFKNITTKRQMFGAASIYVAQK</sequence>
<dbReference type="HAMAP" id="MF_01813">
    <property type="entry name" value="MenG_UbiE_methyltr"/>
    <property type="match status" value="1"/>
</dbReference>
<protein>
    <recommendedName>
        <fullName evidence="5">Demethylmenaquinone methyltransferase</fullName>
    </recommendedName>
</protein>
<evidence type="ECO:0000313" key="4">
    <source>
        <dbReference type="EMBL" id="SUZ79663.1"/>
    </source>
</evidence>
<dbReference type="SUPFAM" id="SSF53335">
    <property type="entry name" value="S-adenosyl-L-methionine-dependent methyltransferases"/>
    <property type="match status" value="1"/>
</dbReference>